<feature type="binding site" evidence="8">
    <location>
        <position position="92"/>
    </location>
    <ligand>
        <name>shikimate</name>
        <dbReference type="ChEBI" id="CHEBI:36208"/>
    </ligand>
</feature>
<dbReference type="Gene3D" id="3.40.50.720">
    <property type="entry name" value="NAD(P)-binding Rossmann-like Domain"/>
    <property type="match status" value="1"/>
</dbReference>
<evidence type="ECO:0000313" key="13">
    <source>
        <dbReference type="Proteomes" id="UP001461341"/>
    </source>
</evidence>
<dbReference type="Proteomes" id="UP001461341">
    <property type="component" value="Chromosome"/>
</dbReference>
<accession>A0ABZ2YAR3</accession>
<dbReference type="NCBIfam" id="TIGR00507">
    <property type="entry name" value="aroE"/>
    <property type="match status" value="1"/>
</dbReference>
<gene>
    <name evidence="8" type="primary">aroE</name>
    <name evidence="12" type="ORF">QBE54_07085</name>
</gene>
<evidence type="ECO:0000259" key="9">
    <source>
        <dbReference type="Pfam" id="PF01488"/>
    </source>
</evidence>
<dbReference type="EC" id="1.1.1.25" evidence="2 8"/>
<feature type="binding site" evidence="8">
    <location>
        <position position="259"/>
    </location>
    <ligand>
        <name>shikimate</name>
        <dbReference type="ChEBI" id="CHEBI:36208"/>
    </ligand>
</feature>
<keyword evidence="4 8" id="KW-0521">NADP</keyword>
<feature type="domain" description="Quinate/shikimate 5-dehydrogenase/glutamyl-tRNA reductase" evidence="9">
    <location>
        <begin position="117"/>
        <end position="167"/>
    </location>
</feature>
<dbReference type="Gene3D" id="3.40.50.10860">
    <property type="entry name" value="Leucine Dehydrogenase, chain A, domain 1"/>
    <property type="match status" value="1"/>
</dbReference>
<feature type="binding site" evidence="8">
    <location>
        <position position="83"/>
    </location>
    <ligand>
        <name>NADP(+)</name>
        <dbReference type="ChEBI" id="CHEBI:58349"/>
    </ligand>
</feature>
<comment type="function">
    <text evidence="8">Involved in the biosynthesis of the chorismate, which leads to the biosynthesis of aromatic amino acids. Catalyzes the reversible NADPH linked reduction of 3-dehydroshikimate (DHSA) to yield shikimate (SA).</text>
</comment>
<evidence type="ECO:0000256" key="7">
    <source>
        <dbReference type="ARBA" id="ARBA00049442"/>
    </source>
</evidence>
<keyword evidence="13" id="KW-1185">Reference proteome</keyword>
<dbReference type="Pfam" id="PF08501">
    <property type="entry name" value="Shikimate_dh_N"/>
    <property type="match status" value="1"/>
</dbReference>
<dbReference type="GO" id="GO:0004764">
    <property type="term" value="F:shikimate 3-dehydrogenase (NADP+) activity"/>
    <property type="evidence" value="ECO:0007669"/>
    <property type="project" value="UniProtKB-EC"/>
</dbReference>
<name>A0ABZ2YAR3_9BACT</name>
<keyword evidence="6 8" id="KW-0057">Aromatic amino acid biosynthesis</keyword>
<sequence>MRITSEFSLLALLGHPVQHSLSPLFQNAALQKLGLPYVYLAFDVAPDDLKDALYGLKALGFRGANLTVPHKELAVNFMDSLHEHAALLEAVNTVVNENGKLVGYNTDVIGFMKALHKNGAQLEGREVLLLGAGGAARAVACALNEVKVTRIWVANRSWERARLFLEWSRKALTCPVESLSWTSLFEQPDKEPTFREIYAIINATALGLKGEEIPLPWGYLSGLHWVIDLVYGKKGTPLVKKAEEKNIRNFDGRDMLIFQGAESFRLFTGHQAPLDVMFGALES</sequence>
<dbReference type="NCBIfam" id="NF001319">
    <property type="entry name" value="PRK00258.3-3"/>
    <property type="match status" value="1"/>
</dbReference>
<dbReference type="HAMAP" id="MF_00222">
    <property type="entry name" value="Shikimate_DH_AroE"/>
    <property type="match status" value="1"/>
</dbReference>
<dbReference type="SUPFAM" id="SSF51735">
    <property type="entry name" value="NAD(P)-binding Rossmann-fold domains"/>
    <property type="match status" value="1"/>
</dbReference>
<dbReference type="EMBL" id="CP121689">
    <property type="protein sequence ID" value="WZL75356.1"/>
    <property type="molecule type" value="Genomic_DNA"/>
</dbReference>
<keyword evidence="5 8" id="KW-0560">Oxidoreductase</keyword>
<organism evidence="12 13">
    <name type="scientific">Thermatribacter velox</name>
    <dbReference type="NCBI Taxonomy" id="3039681"/>
    <lineage>
        <taxon>Bacteria</taxon>
        <taxon>Pseudomonadati</taxon>
        <taxon>Atribacterota</taxon>
        <taxon>Atribacteria</taxon>
        <taxon>Atribacterales</taxon>
        <taxon>Thermatribacteraceae</taxon>
        <taxon>Thermatribacter</taxon>
    </lineage>
</organism>
<feature type="binding site" evidence="8">
    <location>
        <position position="231"/>
    </location>
    <ligand>
        <name>shikimate</name>
        <dbReference type="ChEBI" id="CHEBI:36208"/>
    </ligand>
</feature>
<dbReference type="InterPro" id="IPR011342">
    <property type="entry name" value="Shikimate_DH"/>
</dbReference>
<dbReference type="PANTHER" id="PTHR21089:SF1">
    <property type="entry name" value="BIFUNCTIONAL 3-DEHYDROQUINATE DEHYDRATASE_SHIKIMATE DEHYDROGENASE, CHLOROPLASTIC"/>
    <property type="match status" value="1"/>
</dbReference>
<dbReference type="InterPro" id="IPR046346">
    <property type="entry name" value="Aminoacid_DH-like_N_sf"/>
</dbReference>
<comment type="pathway">
    <text evidence="1 8">Metabolic intermediate biosynthesis; chorismate biosynthesis; chorismate from D-erythrose 4-phosphate and phosphoenolpyruvate: step 4/7.</text>
</comment>
<dbReference type="PANTHER" id="PTHR21089">
    <property type="entry name" value="SHIKIMATE DEHYDROGENASE"/>
    <property type="match status" value="1"/>
</dbReference>
<dbReference type="InterPro" id="IPR022893">
    <property type="entry name" value="Shikimate_DH_fam"/>
</dbReference>
<feature type="domain" description="Shikimate dehydrogenase substrate binding N-terminal" evidence="10">
    <location>
        <begin position="12"/>
        <end position="94"/>
    </location>
</feature>
<evidence type="ECO:0000256" key="3">
    <source>
        <dbReference type="ARBA" id="ARBA00022605"/>
    </source>
</evidence>
<feature type="binding site" evidence="8">
    <location>
        <position position="107"/>
    </location>
    <ligand>
        <name>shikimate</name>
        <dbReference type="ChEBI" id="CHEBI:36208"/>
    </ligand>
</feature>
<feature type="active site" description="Proton acceptor" evidence="8">
    <location>
        <position position="71"/>
    </location>
</feature>
<feature type="binding site" evidence="8">
    <location>
        <position position="67"/>
    </location>
    <ligand>
        <name>shikimate</name>
        <dbReference type="ChEBI" id="CHEBI:36208"/>
    </ligand>
</feature>
<dbReference type="InterPro" id="IPR041121">
    <property type="entry name" value="SDH_C"/>
</dbReference>
<comment type="catalytic activity">
    <reaction evidence="7 8">
        <text>shikimate + NADP(+) = 3-dehydroshikimate + NADPH + H(+)</text>
        <dbReference type="Rhea" id="RHEA:17737"/>
        <dbReference type="ChEBI" id="CHEBI:15378"/>
        <dbReference type="ChEBI" id="CHEBI:16630"/>
        <dbReference type="ChEBI" id="CHEBI:36208"/>
        <dbReference type="ChEBI" id="CHEBI:57783"/>
        <dbReference type="ChEBI" id="CHEBI:58349"/>
        <dbReference type="EC" id="1.1.1.25"/>
    </reaction>
</comment>
<proteinExistence type="inferred from homology"/>
<evidence type="ECO:0000256" key="4">
    <source>
        <dbReference type="ARBA" id="ARBA00022857"/>
    </source>
</evidence>
<dbReference type="InterPro" id="IPR013708">
    <property type="entry name" value="Shikimate_DH-bd_N"/>
</dbReference>
<dbReference type="CDD" id="cd01065">
    <property type="entry name" value="NAD_bind_Shikimate_DH"/>
    <property type="match status" value="1"/>
</dbReference>
<evidence type="ECO:0000256" key="2">
    <source>
        <dbReference type="ARBA" id="ARBA00012962"/>
    </source>
</evidence>
<dbReference type="RefSeq" id="WP_369017503.1">
    <property type="nucleotide sequence ID" value="NZ_CP121689.1"/>
</dbReference>
<dbReference type="Pfam" id="PF18317">
    <property type="entry name" value="SDH_C"/>
    <property type="match status" value="1"/>
</dbReference>
<evidence type="ECO:0000256" key="1">
    <source>
        <dbReference type="ARBA" id="ARBA00004871"/>
    </source>
</evidence>
<evidence type="ECO:0000256" key="8">
    <source>
        <dbReference type="HAMAP-Rule" id="MF_00222"/>
    </source>
</evidence>
<evidence type="ECO:0000256" key="5">
    <source>
        <dbReference type="ARBA" id="ARBA00023002"/>
    </source>
</evidence>
<dbReference type="InterPro" id="IPR006151">
    <property type="entry name" value="Shikm_DH/Glu-tRNA_Rdtase"/>
</dbReference>
<feature type="binding site" evidence="8">
    <location>
        <position position="229"/>
    </location>
    <ligand>
        <name>NADP(+)</name>
        <dbReference type="ChEBI" id="CHEBI:58349"/>
    </ligand>
</feature>
<feature type="binding site" evidence="8">
    <location>
        <position position="252"/>
    </location>
    <ligand>
        <name>NADP(+)</name>
        <dbReference type="ChEBI" id="CHEBI:58349"/>
    </ligand>
</feature>
<comment type="subunit">
    <text evidence="8">Homodimer.</text>
</comment>
<evidence type="ECO:0000313" key="12">
    <source>
        <dbReference type="EMBL" id="WZL75356.1"/>
    </source>
</evidence>
<evidence type="ECO:0000256" key="6">
    <source>
        <dbReference type="ARBA" id="ARBA00023141"/>
    </source>
</evidence>
<evidence type="ECO:0000259" key="10">
    <source>
        <dbReference type="Pfam" id="PF08501"/>
    </source>
</evidence>
<evidence type="ECO:0000259" key="11">
    <source>
        <dbReference type="Pfam" id="PF18317"/>
    </source>
</evidence>
<feature type="binding site" evidence="8">
    <location>
        <begin position="131"/>
        <end position="135"/>
    </location>
    <ligand>
        <name>NADP(+)</name>
        <dbReference type="ChEBI" id="CHEBI:58349"/>
    </ligand>
</feature>
<dbReference type="SUPFAM" id="SSF53223">
    <property type="entry name" value="Aminoacid dehydrogenase-like, N-terminal domain"/>
    <property type="match status" value="1"/>
</dbReference>
<feature type="domain" description="SDH C-terminal" evidence="11">
    <location>
        <begin position="252"/>
        <end position="277"/>
    </location>
</feature>
<keyword evidence="3 8" id="KW-0028">Amino-acid biosynthesis</keyword>
<comment type="caution">
    <text evidence="8">Lacks conserved residue(s) required for the propagation of feature annotation.</text>
</comment>
<comment type="similarity">
    <text evidence="8">Belongs to the shikimate dehydrogenase family.</text>
</comment>
<reference evidence="12 13" key="1">
    <citation type="submission" date="2023-03" db="EMBL/GenBank/DDBJ databases">
        <title>Novel Species.</title>
        <authorList>
            <person name="Ma S."/>
        </authorList>
    </citation>
    <scope>NUCLEOTIDE SEQUENCE [LARGE SCALE GENOMIC DNA]</scope>
    <source>
        <strain evidence="12 13">B11</strain>
    </source>
</reference>
<protein>
    <recommendedName>
        <fullName evidence="2 8">Shikimate dehydrogenase (NADP(+))</fullName>
        <shortName evidence="8">SDH</shortName>
        <ecNumber evidence="2 8">1.1.1.25</ecNumber>
    </recommendedName>
</protein>
<dbReference type="InterPro" id="IPR036291">
    <property type="entry name" value="NAD(P)-bd_dom_sf"/>
</dbReference>
<feature type="binding site" evidence="8">
    <location>
        <begin position="20"/>
        <end position="22"/>
    </location>
    <ligand>
        <name>shikimate</name>
        <dbReference type="ChEBI" id="CHEBI:36208"/>
    </ligand>
</feature>
<dbReference type="Pfam" id="PF01488">
    <property type="entry name" value="Shikimate_DH"/>
    <property type="match status" value="1"/>
</dbReference>